<proteinExistence type="inferred from homology"/>
<evidence type="ECO:0000256" key="1">
    <source>
        <dbReference type="ARBA" id="ARBA00010894"/>
    </source>
</evidence>
<dbReference type="EMBL" id="JAEKNQ010000051">
    <property type="protein sequence ID" value="MBJ7604081.1"/>
    <property type="molecule type" value="Genomic_DNA"/>
</dbReference>
<evidence type="ECO:0000313" key="4">
    <source>
        <dbReference type="Proteomes" id="UP000620075"/>
    </source>
</evidence>
<dbReference type="PANTHER" id="PTHR33219">
    <property type="entry name" value="YLMG HOMOLOG PROTEIN 2, CHLOROPLASTIC"/>
    <property type="match status" value="1"/>
</dbReference>
<dbReference type="Pfam" id="PF02325">
    <property type="entry name" value="CCB3_YggT"/>
    <property type="match status" value="1"/>
</dbReference>
<gene>
    <name evidence="3" type="ORF">JF888_12950</name>
</gene>
<name>A0A934KIA0_9BACT</name>
<organism evidence="3 4">
    <name type="scientific">Candidatus Dormiibacter inghamiae</name>
    <dbReference type="NCBI Taxonomy" id="3127013"/>
    <lineage>
        <taxon>Bacteria</taxon>
        <taxon>Bacillati</taxon>
        <taxon>Candidatus Dormiibacterota</taxon>
        <taxon>Candidatus Dormibacteria</taxon>
        <taxon>Candidatus Dormibacterales</taxon>
        <taxon>Candidatus Dormibacteraceae</taxon>
        <taxon>Candidatus Dormiibacter</taxon>
    </lineage>
</organism>
<accession>A0A934KIA0</accession>
<reference evidence="3 4" key="1">
    <citation type="submission" date="2020-10" db="EMBL/GenBank/DDBJ databases">
        <title>Ca. Dormibacterota MAGs.</title>
        <authorList>
            <person name="Montgomery K."/>
        </authorList>
    </citation>
    <scope>NUCLEOTIDE SEQUENCE [LARGE SCALE GENOMIC DNA]</scope>
    <source>
        <strain evidence="3">SC8811_S16_3</strain>
    </source>
</reference>
<sequence>MTSTVTLLQAFLWGFLLCLVVRGFFSFFEPYPRNQIHVITFRITEPVLGSVRRVIPPMGGFDLSFVVVFFGIQLLVQLLGRLVR</sequence>
<evidence type="ECO:0000313" key="3">
    <source>
        <dbReference type="EMBL" id="MBJ7604081.1"/>
    </source>
</evidence>
<dbReference type="RefSeq" id="WP_338181116.1">
    <property type="nucleotide sequence ID" value="NZ_JAEKNQ010000051.1"/>
</dbReference>
<dbReference type="GO" id="GO:0016020">
    <property type="term" value="C:membrane"/>
    <property type="evidence" value="ECO:0007669"/>
    <property type="project" value="InterPro"/>
</dbReference>
<dbReference type="Proteomes" id="UP000620075">
    <property type="component" value="Unassembled WGS sequence"/>
</dbReference>
<comment type="caution">
    <text evidence="3">The sequence shown here is derived from an EMBL/GenBank/DDBJ whole genome shotgun (WGS) entry which is preliminary data.</text>
</comment>
<dbReference type="AlphaFoldDB" id="A0A934KIA0"/>
<keyword evidence="2" id="KW-0472">Membrane</keyword>
<dbReference type="PANTHER" id="PTHR33219:SF14">
    <property type="entry name" value="PROTEIN COFACTOR ASSEMBLY OF COMPLEX C SUBUNIT B CCB3, CHLOROPLASTIC-RELATED"/>
    <property type="match status" value="1"/>
</dbReference>
<evidence type="ECO:0000256" key="2">
    <source>
        <dbReference type="SAM" id="Phobius"/>
    </source>
</evidence>
<keyword evidence="2" id="KW-1133">Transmembrane helix</keyword>
<comment type="similarity">
    <text evidence="1">Belongs to the YggT family.</text>
</comment>
<feature type="transmembrane region" description="Helical" evidence="2">
    <location>
        <begin position="63"/>
        <end position="83"/>
    </location>
</feature>
<protein>
    <submittedName>
        <fullName evidence="3">YggT family protein</fullName>
    </submittedName>
</protein>
<keyword evidence="2" id="KW-0812">Transmembrane</keyword>
<dbReference type="InterPro" id="IPR003425">
    <property type="entry name" value="CCB3/YggT"/>
</dbReference>